<dbReference type="NCBIfam" id="TIGR00836">
    <property type="entry name" value="amt"/>
    <property type="match status" value="1"/>
</dbReference>
<feature type="transmembrane region" description="Helical" evidence="8">
    <location>
        <begin position="380"/>
        <end position="398"/>
    </location>
</feature>
<accession>A0A7S3GC63</accession>
<keyword evidence="7 8" id="KW-0924">Ammonia transport</keyword>
<dbReference type="GO" id="GO:0005886">
    <property type="term" value="C:plasma membrane"/>
    <property type="evidence" value="ECO:0007669"/>
    <property type="project" value="UniProtKB-SubCell"/>
</dbReference>
<evidence type="ECO:0000256" key="5">
    <source>
        <dbReference type="ARBA" id="ARBA00022989"/>
    </source>
</evidence>
<protein>
    <recommendedName>
        <fullName evidence="8">Ammonium transporter</fullName>
    </recommendedName>
</protein>
<keyword evidence="4 8" id="KW-0812">Transmembrane</keyword>
<dbReference type="FunFam" id="1.10.3430.10:FF:000008">
    <property type="entry name" value="Ammonium transporter"/>
    <property type="match status" value="1"/>
</dbReference>
<keyword evidence="6 8" id="KW-0472">Membrane</keyword>
<comment type="subcellular location">
    <subcellularLocation>
        <location evidence="8">Cell membrane</location>
        <topology evidence="8">Multi-pass membrane protein</topology>
    </subcellularLocation>
    <subcellularLocation>
        <location evidence="1">Membrane</location>
        <topology evidence="1">Multi-pass membrane protein</topology>
    </subcellularLocation>
</comment>
<dbReference type="EMBL" id="HBIB01036883">
    <property type="protein sequence ID" value="CAE0261720.1"/>
    <property type="molecule type" value="Transcribed_RNA"/>
</dbReference>
<keyword evidence="3 8" id="KW-0813">Transport</keyword>
<feature type="domain" description="Ammonium transporter AmtB-like" evidence="9">
    <location>
        <begin position="66"/>
        <end position="477"/>
    </location>
</feature>
<evidence type="ECO:0000313" key="11">
    <source>
        <dbReference type="EMBL" id="CAE0261720.1"/>
    </source>
</evidence>
<evidence type="ECO:0000256" key="7">
    <source>
        <dbReference type="ARBA" id="ARBA00023177"/>
    </source>
</evidence>
<feature type="transmembrane region" description="Helical" evidence="8">
    <location>
        <begin position="260"/>
        <end position="284"/>
    </location>
</feature>
<feature type="transmembrane region" description="Helical" evidence="8">
    <location>
        <begin position="350"/>
        <end position="368"/>
    </location>
</feature>
<gene>
    <name evidence="10" type="ORF">PBIL07802_LOCUS24012</name>
    <name evidence="11" type="ORF">PBIL07802_LOCUS24013</name>
</gene>
<dbReference type="Pfam" id="PF00909">
    <property type="entry name" value="Ammonium_transp"/>
    <property type="match status" value="1"/>
</dbReference>
<dbReference type="InterPro" id="IPR018047">
    <property type="entry name" value="Ammonium_transpt_CS"/>
</dbReference>
<feature type="transmembrane region" description="Helical" evidence="8">
    <location>
        <begin position="221"/>
        <end position="239"/>
    </location>
</feature>
<dbReference type="Gene3D" id="1.10.3430.10">
    <property type="entry name" value="Ammonium transporter AmtB like domains"/>
    <property type="match status" value="1"/>
</dbReference>
<feature type="transmembrane region" description="Helical" evidence="8">
    <location>
        <begin position="325"/>
        <end position="344"/>
    </location>
</feature>
<evidence type="ECO:0000256" key="8">
    <source>
        <dbReference type="RuleBase" id="RU362002"/>
    </source>
</evidence>
<feature type="transmembrane region" description="Helical" evidence="8">
    <location>
        <begin position="145"/>
        <end position="164"/>
    </location>
</feature>
<dbReference type="InterPro" id="IPR024041">
    <property type="entry name" value="NH4_transpt_AmtB-like_dom"/>
</dbReference>
<evidence type="ECO:0000256" key="1">
    <source>
        <dbReference type="ARBA" id="ARBA00004141"/>
    </source>
</evidence>
<dbReference type="GO" id="GO:0008519">
    <property type="term" value="F:ammonium channel activity"/>
    <property type="evidence" value="ECO:0007669"/>
    <property type="project" value="InterPro"/>
</dbReference>
<evidence type="ECO:0000256" key="6">
    <source>
        <dbReference type="ARBA" id="ARBA00023136"/>
    </source>
</evidence>
<comment type="similarity">
    <text evidence="2 8">Belongs to the ammonia transporter channel (TC 1.A.11.2) family.</text>
</comment>
<feature type="transmembrane region" description="Helical" evidence="8">
    <location>
        <begin position="106"/>
        <end position="125"/>
    </location>
</feature>
<dbReference type="EMBL" id="HBIB01036882">
    <property type="protein sequence ID" value="CAE0261719.1"/>
    <property type="molecule type" value="Transcribed_RNA"/>
</dbReference>
<keyword evidence="5 8" id="KW-1133">Transmembrane helix</keyword>
<evidence type="ECO:0000256" key="3">
    <source>
        <dbReference type="ARBA" id="ARBA00022448"/>
    </source>
</evidence>
<dbReference type="InterPro" id="IPR029020">
    <property type="entry name" value="Ammonium/urea_transptr"/>
</dbReference>
<name>A0A7S3GC63_9EUKA</name>
<dbReference type="PANTHER" id="PTHR11730:SF6">
    <property type="entry name" value="AMMONIUM TRANSPORTER"/>
    <property type="match status" value="1"/>
</dbReference>
<evidence type="ECO:0000256" key="2">
    <source>
        <dbReference type="ARBA" id="ARBA00005887"/>
    </source>
</evidence>
<dbReference type="GO" id="GO:0097272">
    <property type="term" value="P:ammonium homeostasis"/>
    <property type="evidence" value="ECO:0007669"/>
    <property type="project" value="TreeGrafter"/>
</dbReference>
<organism evidence="11">
    <name type="scientific">Palpitomonas bilix</name>
    <dbReference type="NCBI Taxonomy" id="652834"/>
    <lineage>
        <taxon>Eukaryota</taxon>
        <taxon>Eukaryota incertae sedis</taxon>
    </lineage>
</organism>
<feature type="transmembrane region" description="Helical" evidence="8">
    <location>
        <begin position="171"/>
        <end position="192"/>
    </location>
</feature>
<reference evidence="11" key="1">
    <citation type="submission" date="2021-01" db="EMBL/GenBank/DDBJ databases">
        <authorList>
            <person name="Corre E."/>
            <person name="Pelletier E."/>
            <person name="Niang G."/>
            <person name="Scheremetjew M."/>
            <person name="Finn R."/>
            <person name="Kale V."/>
            <person name="Holt S."/>
            <person name="Cochrane G."/>
            <person name="Meng A."/>
            <person name="Brown T."/>
            <person name="Cohen L."/>
        </authorList>
    </citation>
    <scope>NUCLEOTIDE SEQUENCE</scope>
    <source>
        <strain evidence="11">NIES-2562</strain>
    </source>
</reference>
<dbReference type="AlphaFoldDB" id="A0A7S3GC63"/>
<evidence type="ECO:0000256" key="4">
    <source>
        <dbReference type="ARBA" id="ARBA00022692"/>
    </source>
</evidence>
<dbReference type="InterPro" id="IPR001905">
    <property type="entry name" value="Ammonium_transpt"/>
</dbReference>
<feature type="transmembrane region" description="Helical" evidence="8">
    <location>
        <begin position="425"/>
        <end position="448"/>
    </location>
</feature>
<proteinExistence type="inferred from homology"/>
<evidence type="ECO:0000313" key="10">
    <source>
        <dbReference type="EMBL" id="CAE0261719.1"/>
    </source>
</evidence>
<dbReference type="SUPFAM" id="SSF111352">
    <property type="entry name" value="Ammonium transporter"/>
    <property type="match status" value="1"/>
</dbReference>
<dbReference type="PANTHER" id="PTHR11730">
    <property type="entry name" value="AMMONIUM TRANSPORTER"/>
    <property type="match status" value="1"/>
</dbReference>
<dbReference type="PROSITE" id="PS01219">
    <property type="entry name" value="AMMONIUM_TRANSP"/>
    <property type="match status" value="1"/>
</dbReference>
<evidence type="ECO:0000259" key="9">
    <source>
        <dbReference type="Pfam" id="PF00909"/>
    </source>
</evidence>
<feature type="transmembrane region" description="Helical" evidence="8">
    <location>
        <begin position="290"/>
        <end position="313"/>
    </location>
</feature>
<sequence>MSQCASTGMGQRISPVSNVGGVAMYNATEIIMRLEAVQSLDSDLKGAFQYDPLFVGSDSRMSADTLWLLLAAFLVFFMQAGFAMLEVGSVSSKNAKNILLKNLMDVSLGGIFYWALGWGFSYGGSNPFIGGTEFFMIGTEEYRSWLFQFAFAATAATIVSGSVAERTQFRAYFIYSIFLTAFIYPVVVHWVWSTDGFLSAFNSDSASRIGGGMMDFAGSGVVHMTGGTAALVGAIAVGARHGRFDKATGKPQPKPGHNPVLAALGGFILWFGWYGFNAGSTLIFTGGAQFVAGKVAVTTTLAACGGGLTVLFIGRLATKSFDLSMALNGILAGLVSITAGCSVVDPWSSVLIGIIGGIVYFGFSRLLLRLKIDDPLDASPIHCFCGFWGVLSVGLFATPENVMNAYATDSLSNIGVFFGGDGTLFGVQLLGGIIIFCWTALLSSLVFFPLKKLRLLRVTAEVEDAGLDVHKHGGSAYPQFMNIGKNVLSVTMSSSQLVDDKTQMPIPHSSSFRVRKGAE</sequence>
<feature type="transmembrane region" description="Helical" evidence="8">
    <location>
        <begin position="66"/>
        <end position="85"/>
    </location>
</feature>